<dbReference type="EMBL" id="FMXM01000002">
    <property type="protein sequence ID" value="SDA39115.1"/>
    <property type="molecule type" value="Genomic_DNA"/>
</dbReference>
<reference evidence="1 2" key="1">
    <citation type="submission" date="2016-10" db="EMBL/GenBank/DDBJ databases">
        <authorList>
            <person name="de Groot N.N."/>
        </authorList>
    </citation>
    <scope>NUCLEOTIDE SEQUENCE [LARGE SCALE GENOMIC DNA]</scope>
    <source>
        <strain evidence="1 2">CGMCC 1.12097</strain>
    </source>
</reference>
<gene>
    <name evidence="1" type="ORF">SAMN02927914_00112</name>
</gene>
<name>A0A1G5V287_9HYPH</name>
<accession>A0A1G5V287</accession>
<evidence type="ECO:0000313" key="1">
    <source>
        <dbReference type="EMBL" id="SDA39115.1"/>
    </source>
</evidence>
<dbReference type="RefSeq" id="WP_167364894.1">
    <property type="nucleotide sequence ID" value="NZ_FMXM01000002.1"/>
</dbReference>
<dbReference type="Proteomes" id="UP000198588">
    <property type="component" value="Unassembled WGS sequence"/>
</dbReference>
<dbReference type="AlphaFoldDB" id="A0A1G5V287"/>
<evidence type="ECO:0000313" key="2">
    <source>
        <dbReference type="Proteomes" id="UP000198588"/>
    </source>
</evidence>
<organism evidence="1 2">
    <name type="scientific">Mesorhizobium qingshengii</name>
    <dbReference type="NCBI Taxonomy" id="1165689"/>
    <lineage>
        <taxon>Bacteria</taxon>
        <taxon>Pseudomonadati</taxon>
        <taxon>Pseudomonadota</taxon>
        <taxon>Alphaproteobacteria</taxon>
        <taxon>Hyphomicrobiales</taxon>
        <taxon>Phyllobacteriaceae</taxon>
        <taxon>Mesorhizobium</taxon>
    </lineage>
</organism>
<proteinExistence type="predicted"/>
<dbReference type="InterPro" id="IPR014915">
    <property type="entry name" value="Phage_TLS_TfmB"/>
</dbReference>
<sequence length="106" mass="11922">MDAEALGVPAESLPETAESEETEVFKVWDINMPVVRLFLGCETQWRIVARGMDGILHYVGIDYAAASALLEARPRGEQRKHLAWRMFEDLREMEHAALPILNGAGR</sequence>
<protein>
    <submittedName>
        <fullName evidence="1">Uncharacterized protein</fullName>
    </submittedName>
</protein>
<dbReference type="Pfam" id="PF08809">
    <property type="entry name" value="DUF1799"/>
    <property type="match status" value="1"/>
</dbReference>
<dbReference type="STRING" id="1165689.SAMN02927914_00112"/>